<accession>A0A0B7FU80</accession>
<dbReference type="EMBL" id="LN679157">
    <property type="protein sequence ID" value="CEL61511.1"/>
    <property type="molecule type" value="Genomic_DNA"/>
</dbReference>
<evidence type="ECO:0000313" key="5">
    <source>
        <dbReference type="Proteomes" id="UP000059188"/>
    </source>
</evidence>
<dbReference type="PANTHER" id="PTHR33589:SF3">
    <property type="entry name" value="ZYMOGEN GRANULE MEMBRANE PROTEIN 16-LIKE"/>
    <property type="match status" value="1"/>
</dbReference>
<dbReference type="Pfam" id="PF01419">
    <property type="entry name" value="Jacalin"/>
    <property type="match status" value="1"/>
</dbReference>
<dbReference type="PANTHER" id="PTHR33589">
    <property type="entry name" value="OS11G0524900 PROTEIN"/>
    <property type="match status" value="1"/>
</dbReference>
<evidence type="ECO:0000256" key="2">
    <source>
        <dbReference type="ARBA" id="ARBA00022734"/>
    </source>
</evidence>
<proteinExistence type="predicted"/>
<name>A0A0B7FU80_THACB</name>
<keyword evidence="5" id="KW-1185">Reference proteome</keyword>
<dbReference type="GO" id="GO:0030246">
    <property type="term" value="F:carbohydrate binding"/>
    <property type="evidence" value="ECO:0007669"/>
    <property type="project" value="UniProtKB-KW"/>
</dbReference>
<evidence type="ECO:0000313" key="4">
    <source>
        <dbReference type="EMBL" id="CEL61511.1"/>
    </source>
</evidence>
<dbReference type="OrthoDB" id="3156891at2759"/>
<keyword evidence="2" id="KW-0430">Lectin</keyword>
<reference evidence="4 5" key="1">
    <citation type="submission" date="2014-11" db="EMBL/GenBank/DDBJ databases">
        <authorList>
            <person name="Wibberg Daniel"/>
        </authorList>
    </citation>
    <scope>NUCLEOTIDE SEQUENCE [LARGE SCALE GENOMIC DNA]</scope>
    <source>
        <strain evidence="4">Rhizoctonia solani AG1-IB 7/3/14</strain>
    </source>
</reference>
<dbReference type="InterPro" id="IPR001229">
    <property type="entry name" value="Jacalin-like_lectin_dom"/>
</dbReference>
<dbReference type="Proteomes" id="UP000059188">
    <property type="component" value="Unassembled WGS sequence"/>
</dbReference>
<dbReference type="InterPro" id="IPR036404">
    <property type="entry name" value="Jacalin-like_lectin_dom_sf"/>
</dbReference>
<evidence type="ECO:0000256" key="1">
    <source>
        <dbReference type="ARBA" id="ARBA00022729"/>
    </source>
</evidence>
<organism evidence="4 5">
    <name type="scientific">Thanatephorus cucumeris (strain AG1-IB / isolate 7/3/14)</name>
    <name type="common">Lettuce bottom rot fungus</name>
    <name type="synonym">Rhizoctonia solani</name>
    <dbReference type="NCBI Taxonomy" id="1108050"/>
    <lineage>
        <taxon>Eukaryota</taxon>
        <taxon>Fungi</taxon>
        <taxon>Dikarya</taxon>
        <taxon>Basidiomycota</taxon>
        <taxon>Agaricomycotina</taxon>
        <taxon>Agaricomycetes</taxon>
        <taxon>Cantharellales</taxon>
        <taxon>Ceratobasidiaceae</taxon>
        <taxon>Rhizoctonia</taxon>
        <taxon>Rhizoctonia solani AG-1</taxon>
    </lineage>
</organism>
<keyword evidence="1" id="KW-0732">Signal</keyword>
<sequence>MGRCSAQYGAHTGIPTASKSQGGLLVGFSGQTSIYPSYKEVFTAFQGIWRHDVLPRAPREEDVFSEYFGNKGQKGCVFNDRVIVRNSESIRISSIEVWAGAFIGGIRVMYIDNKDGRGIKSSTVRRGGPGGAFHRFELEDGEHVVSVAGKYEEGMITQLCFVTNQGRASEVFGGGKGQPFSAVAPRERNGKPFRLLYLCGKKYVISLHLPLWTKFDEDRNSSDNTSLTGAMFVWTPTRDV</sequence>
<dbReference type="SUPFAM" id="SSF51101">
    <property type="entry name" value="Mannose-binding lectins"/>
    <property type="match status" value="1"/>
</dbReference>
<dbReference type="AlphaFoldDB" id="A0A0B7FU80"/>
<gene>
    <name evidence="4" type="ORF">RSOLAG1IB_10084</name>
</gene>
<evidence type="ECO:0000259" key="3">
    <source>
        <dbReference type="PROSITE" id="PS51752"/>
    </source>
</evidence>
<protein>
    <recommendedName>
        <fullName evidence="3">Jacalin-type lectin domain-containing protein</fullName>
    </recommendedName>
</protein>
<dbReference type="InterPro" id="IPR052321">
    <property type="entry name" value="PolyBind_ProtTraffic"/>
</dbReference>
<dbReference type="SMART" id="SM00915">
    <property type="entry name" value="Jacalin"/>
    <property type="match status" value="1"/>
</dbReference>
<dbReference type="PROSITE" id="PS51752">
    <property type="entry name" value="JACALIN_LECTIN"/>
    <property type="match status" value="1"/>
</dbReference>
<dbReference type="Gene3D" id="2.100.10.30">
    <property type="entry name" value="Jacalin-like lectin domain"/>
    <property type="match status" value="1"/>
</dbReference>
<feature type="domain" description="Jacalin-type lectin" evidence="3">
    <location>
        <begin position="62"/>
        <end position="213"/>
    </location>
</feature>